<gene>
    <name evidence="3" type="ordered locus">Emtol_0270</name>
</gene>
<keyword evidence="2" id="KW-0812">Transmembrane</keyword>
<evidence type="ECO:0000256" key="1">
    <source>
        <dbReference type="SAM" id="Coils"/>
    </source>
</evidence>
<protein>
    <recommendedName>
        <fullName evidence="5">Chromosome partition protein Smc</fullName>
    </recommendedName>
</protein>
<feature type="coiled-coil region" evidence="1">
    <location>
        <begin position="85"/>
        <end position="192"/>
    </location>
</feature>
<geneLocation type="plasmid" evidence="3 4">
    <name>pEMTOL01</name>
</geneLocation>
<evidence type="ECO:0008006" key="5">
    <source>
        <dbReference type="Google" id="ProtNLM"/>
    </source>
</evidence>
<feature type="transmembrane region" description="Helical" evidence="2">
    <location>
        <begin position="39"/>
        <end position="58"/>
    </location>
</feature>
<evidence type="ECO:0000313" key="4">
    <source>
        <dbReference type="Proteomes" id="UP000002875"/>
    </source>
</evidence>
<keyword evidence="4" id="KW-1185">Reference proteome</keyword>
<keyword evidence="3" id="KW-0614">Plasmid</keyword>
<dbReference type="Proteomes" id="UP000002875">
    <property type="component" value="Plasmid pEMTOL01"/>
</dbReference>
<name>A0ABN4ATI8_EMTOG</name>
<dbReference type="EMBL" id="CP002962">
    <property type="protein sequence ID" value="AFK05540.1"/>
    <property type="molecule type" value="Genomic_DNA"/>
</dbReference>
<evidence type="ECO:0000256" key="2">
    <source>
        <dbReference type="SAM" id="Phobius"/>
    </source>
</evidence>
<keyword evidence="2" id="KW-0472">Membrane</keyword>
<accession>A0ABN4ATI8</accession>
<evidence type="ECO:0000313" key="3">
    <source>
        <dbReference type="EMBL" id="AFK05540.1"/>
    </source>
</evidence>
<sequence length="333" mass="37976">MGRNKKFSEGGRFSVNFQIQEINLKKNTMKQYRFSEKETRIYALVVTVGLFIAMIWGISQCSSSNTHKAEKGQLKIKVDSLAVIKNRLERDISEISSKLTSIESQNETFASNIATLEGAMKQKEIIINKYKKDSQNANSLKNQIKELLALKTELLRRVEELNEKSNSLLSENQKLREENSRLSLKNEQLEEQLSANVATLAIKPLLSAGSFRVEVLKRNDKLTVKSRRTRQLDVSFDLPKDLGLEGTQLVYLCIKDQNSNPIQDRDNKNIEIDLGEGREIKAIAQSTQTLNFDNLPKRISIKYAIENKLKAGYYFIEIYTNSSFIGGVQFRVI</sequence>
<organism evidence="3 4">
    <name type="scientific">Emticicia oligotrophica (strain DSM 17448 / CIP 109782 / MTCC 6937 / GPTSA100-15)</name>
    <dbReference type="NCBI Taxonomy" id="929562"/>
    <lineage>
        <taxon>Bacteria</taxon>
        <taxon>Pseudomonadati</taxon>
        <taxon>Bacteroidota</taxon>
        <taxon>Cytophagia</taxon>
        <taxon>Cytophagales</taxon>
        <taxon>Leadbetterellaceae</taxon>
        <taxon>Emticicia</taxon>
    </lineage>
</organism>
<keyword evidence="1" id="KW-0175">Coiled coil</keyword>
<proteinExistence type="predicted"/>
<keyword evidence="2" id="KW-1133">Transmembrane helix</keyword>
<reference evidence="3 4" key="1">
    <citation type="submission" date="2011-07" db="EMBL/GenBank/DDBJ databases">
        <title>The complete genome of plasmid 1 of Emticicia oligotrophica DSM 17448.</title>
        <authorList>
            <consortium name="US DOE Joint Genome Institute (JGI-PGF)"/>
            <person name="Lucas S."/>
            <person name="Han J."/>
            <person name="Lapidus A."/>
            <person name="Bruce D."/>
            <person name="Goodwin L."/>
            <person name="Pitluck S."/>
            <person name="Peters L."/>
            <person name="Kyrpides N."/>
            <person name="Mavromatis K."/>
            <person name="Ivanova N."/>
            <person name="Ovchinnikova G."/>
            <person name="Teshima H."/>
            <person name="Detter J.C."/>
            <person name="Tapia R."/>
            <person name="Han C."/>
            <person name="Land M."/>
            <person name="Hauser L."/>
            <person name="Markowitz V."/>
            <person name="Cheng J.-F."/>
            <person name="Hugenholtz P."/>
            <person name="Woyke T."/>
            <person name="Wu D."/>
            <person name="Tindall B."/>
            <person name="Pomrenke H."/>
            <person name="Brambilla E."/>
            <person name="Klenk H.-P."/>
            <person name="Eisen J.A."/>
        </authorList>
    </citation>
    <scope>NUCLEOTIDE SEQUENCE [LARGE SCALE GENOMIC DNA]</scope>
    <source>
        <strain evidence="4">DSM 17448 / GPTSA100-15</strain>
        <plasmid evidence="3 4">pEMTOL01</plasmid>
    </source>
</reference>